<feature type="transmembrane region" description="Helical" evidence="1">
    <location>
        <begin position="182"/>
        <end position="206"/>
    </location>
</feature>
<evidence type="ECO:0000313" key="4">
    <source>
        <dbReference type="Proteomes" id="UP000663836"/>
    </source>
</evidence>
<gene>
    <name evidence="3" type="ORF">JBS370_LOCUS35039</name>
    <name evidence="2" type="ORF">ZHD862_LOCUS37416</name>
</gene>
<feature type="transmembrane region" description="Helical" evidence="1">
    <location>
        <begin position="129"/>
        <end position="162"/>
    </location>
</feature>
<dbReference type="PANTHER" id="PTHR33444">
    <property type="entry name" value="SI:DKEY-19B23.12-RELATED"/>
    <property type="match status" value="1"/>
</dbReference>
<reference evidence="3" key="1">
    <citation type="submission" date="2021-02" db="EMBL/GenBank/DDBJ databases">
        <authorList>
            <person name="Nowell W R."/>
        </authorList>
    </citation>
    <scope>NUCLEOTIDE SEQUENCE</scope>
</reference>
<dbReference type="AlphaFoldDB" id="A0A820A591"/>
<keyword evidence="1" id="KW-0812">Transmembrane</keyword>
<keyword evidence="1" id="KW-0472">Membrane</keyword>
<dbReference type="PANTHER" id="PTHR33444:SF7">
    <property type="entry name" value="TRANSMEMBRANE PROTEIN 272"/>
    <property type="match status" value="1"/>
</dbReference>
<accession>A0A820A591</accession>
<feature type="transmembrane region" description="Helical" evidence="1">
    <location>
        <begin position="42"/>
        <end position="65"/>
    </location>
</feature>
<sequence>MNNMIHINVNLTPNKKHVVEEEDDDEQWNHKSLDVLNMKKNLFINICQSLSIILMLIIIIIIPISQVFVGWHYSDACPINQSIPYYLIVAGIVGLLLIILIFVCQFMVRTFSRKMFDNAIDRANSNRTTTLVGCGVCSIMCINLSLFIFLLGWSIAGWIWVLGVWNKVQYYHVNNNDYCHPIVYKYTFSLLLLTISFQIILFCFVCRKTCVRIMTLRKKETITTDES</sequence>
<comment type="caution">
    <text evidence="3">The sequence shown here is derived from an EMBL/GenBank/DDBJ whole genome shotgun (WGS) entry which is preliminary data.</text>
</comment>
<organism evidence="3 4">
    <name type="scientific">Rotaria sordida</name>
    <dbReference type="NCBI Taxonomy" id="392033"/>
    <lineage>
        <taxon>Eukaryota</taxon>
        <taxon>Metazoa</taxon>
        <taxon>Spiralia</taxon>
        <taxon>Gnathifera</taxon>
        <taxon>Rotifera</taxon>
        <taxon>Eurotatoria</taxon>
        <taxon>Bdelloidea</taxon>
        <taxon>Philodinida</taxon>
        <taxon>Philodinidae</taxon>
        <taxon>Rotaria</taxon>
    </lineage>
</organism>
<evidence type="ECO:0000256" key="1">
    <source>
        <dbReference type="SAM" id="Phobius"/>
    </source>
</evidence>
<dbReference type="EMBL" id="CAJNOT010007050">
    <property type="protein sequence ID" value="CAF1500365.1"/>
    <property type="molecule type" value="Genomic_DNA"/>
</dbReference>
<name>A0A820A591_9BILA</name>
<evidence type="ECO:0000313" key="2">
    <source>
        <dbReference type="EMBL" id="CAF1500365.1"/>
    </source>
</evidence>
<dbReference type="InterPro" id="IPR040350">
    <property type="entry name" value="TMEM272"/>
</dbReference>
<dbReference type="Proteomes" id="UP000663836">
    <property type="component" value="Unassembled WGS sequence"/>
</dbReference>
<feature type="transmembrane region" description="Helical" evidence="1">
    <location>
        <begin position="85"/>
        <end position="108"/>
    </location>
</feature>
<protein>
    <submittedName>
        <fullName evidence="3">Uncharacterized protein</fullName>
    </submittedName>
</protein>
<evidence type="ECO:0000313" key="3">
    <source>
        <dbReference type="EMBL" id="CAF4171629.1"/>
    </source>
</evidence>
<proteinExistence type="predicted"/>
<dbReference type="EMBL" id="CAJOBD010011732">
    <property type="protein sequence ID" value="CAF4171629.1"/>
    <property type="molecule type" value="Genomic_DNA"/>
</dbReference>
<keyword evidence="1" id="KW-1133">Transmembrane helix</keyword>
<dbReference type="Proteomes" id="UP000663864">
    <property type="component" value="Unassembled WGS sequence"/>
</dbReference>